<dbReference type="InterPro" id="IPR020449">
    <property type="entry name" value="Tscrpt_reg_AraC-type_HTH"/>
</dbReference>
<reference evidence="7 8" key="1">
    <citation type="submission" date="2017-07" db="EMBL/GenBank/DDBJ databases">
        <title>Paenibacillus herberti R33 genome sequencing and assembly.</title>
        <authorList>
            <person name="Su W."/>
        </authorList>
    </citation>
    <scope>NUCLEOTIDE SEQUENCE [LARGE SCALE GENOMIC DNA]</scope>
    <source>
        <strain evidence="7 8">R33</strain>
    </source>
</reference>
<proteinExistence type="predicted"/>
<dbReference type="PRINTS" id="PR00032">
    <property type="entry name" value="HTHARAC"/>
</dbReference>
<evidence type="ECO:0008006" key="9">
    <source>
        <dbReference type="Google" id="ProtNLM"/>
    </source>
</evidence>
<dbReference type="InterPro" id="IPR011006">
    <property type="entry name" value="CheY-like_superfamily"/>
</dbReference>
<dbReference type="InterPro" id="IPR009057">
    <property type="entry name" value="Homeodomain-like_sf"/>
</dbReference>
<keyword evidence="4" id="KW-0597">Phosphoprotein</keyword>
<dbReference type="Pfam" id="PF12833">
    <property type="entry name" value="HTH_18"/>
    <property type="match status" value="1"/>
</dbReference>
<keyword evidence="3" id="KW-0804">Transcription</keyword>
<sequence>MVHLLIVDDEKHILDGLYDLFNEQAELNLTVFKAASAFEALAILSGTKIDIVLTDIHMPKMSGLEMVEQVKAKWPRCRIIFLTGYDEFDYVYKAIQHGNVKYILKSDGDRKIIQTVADSIRELEESLIMETLLADAQVTRRKQTDHMCSLFFTDILDGLLSADDGKQSELQQLDVQLDRGEPLLMLLVRLEGVTADIPRHELDDLFIALQTICLHYLSPLAKLIHLTYNRTYLVLFLQPFELKKASWNGLSTFVAGTLETIQQACQKNLNTNISFAWLTEPVQWEAIPQKFSFLKLLFMYHSNEGRLILTEKNRLETEHSRATPGELEPIQLLKKEMGRLSHLYETGQKAVYLHSLDTIEEILRQISLDDSHALEMYYSLSLHAVSVINKLGVAEDAYYRASVGKLSACSIPPIWNEVLPFFRELANSFFHYQQSQGARIQDDVIIKIKRYIKGNLKEDLSLTRLSELVFLNPDYLSRLFRQRGGVTLSEYITAQRISEAKHLLTISPMLIQDVAKQLGFSTAGYFTRFFKKETGLTPEEYRSSQ</sequence>
<organism evidence="7 8">
    <name type="scientific">Paenibacillus herberti</name>
    <dbReference type="NCBI Taxonomy" id="1619309"/>
    <lineage>
        <taxon>Bacteria</taxon>
        <taxon>Bacillati</taxon>
        <taxon>Bacillota</taxon>
        <taxon>Bacilli</taxon>
        <taxon>Bacillales</taxon>
        <taxon>Paenibacillaceae</taxon>
        <taxon>Paenibacillus</taxon>
    </lineage>
</organism>
<name>A0A229P2I0_9BACL</name>
<keyword evidence="8" id="KW-1185">Reference proteome</keyword>
<dbReference type="GO" id="GO:0003700">
    <property type="term" value="F:DNA-binding transcription factor activity"/>
    <property type="evidence" value="ECO:0007669"/>
    <property type="project" value="InterPro"/>
</dbReference>
<evidence type="ECO:0000259" key="6">
    <source>
        <dbReference type="PROSITE" id="PS50110"/>
    </source>
</evidence>
<dbReference type="PROSITE" id="PS01124">
    <property type="entry name" value="HTH_ARAC_FAMILY_2"/>
    <property type="match status" value="1"/>
</dbReference>
<evidence type="ECO:0000313" key="8">
    <source>
        <dbReference type="Proteomes" id="UP000215145"/>
    </source>
</evidence>
<dbReference type="GO" id="GO:0043565">
    <property type="term" value="F:sequence-specific DNA binding"/>
    <property type="evidence" value="ECO:0007669"/>
    <property type="project" value="InterPro"/>
</dbReference>
<dbReference type="Gene3D" id="1.10.10.60">
    <property type="entry name" value="Homeodomain-like"/>
    <property type="match status" value="2"/>
</dbReference>
<dbReference type="PANTHER" id="PTHR43280">
    <property type="entry name" value="ARAC-FAMILY TRANSCRIPTIONAL REGULATOR"/>
    <property type="match status" value="1"/>
</dbReference>
<dbReference type="SUPFAM" id="SSF46689">
    <property type="entry name" value="Homeodomain-like"/>
    <property type="match status" value="2"/>
</dbReference>
<evidence type="ECO:0000256" key="2">
    <source>
        <dbReference type="ARBA" id="ARBA00023125"/>
    </source>
</evidence>
<accession>A0A229P2I0</accession>
<dbReference type="EMBL" id="NMUQ01000001">
    <property type="protein sequence ID" value="OXM16261.1"/>
    <property type="molecule type" value="Genomic_DNA"/>
</dbReference>
<dbReference type="Pfam" id="PF00072">
    <property type="entry name" value="Response_reg"/>
    <property type="match status" value="1"/>
</dbReference>
<evidence type="ECO:0000256" key="1">
    <source>
        <dbReference type="ARBA" id="ARBA00023015"/>
    </source>
</evidence>
<dbReference type="AlphaFoldDB" id="A0A229P2I0"/>
<dbReference type="GO" id="GO:0000160">
    <property type="term" value="P:phosphorelay signal transduction system"/>
    <property type="evidence" value="ECO:0007669"/>
    <property type="project" value="InterPro"/>
</dbReference>
<dbReference type="InterPro" id="IPR001789">
    <property type="entry name" value="Sig_transdc_resp-reg_receiver"/>
</dbReference>
<gene>
    <name evidence="7" type="ORF">CGZ75_06100</name>
</gene>
<evidence type="ECO:0000313" key="7">
    <source>
        <dbReference type="EMBL" id="OXM16261.1"/>
    </source>
</evidence>
<comment type="caution">
    <text evidence="7">The sequence shown here is derived from an EMBL/GenBank/DDBJ whole genome shotgun (WGS) entry which is preliminary data.</text>
</comment>
<dbReference type="PANTHER" id="PTHR43280:SF28">
    <property type="entry name" value="HTH-TYPE TRANSCRIPTIONAL ACTIVATOR RHAS"/>
    <property type="match status" value="1"/>
</dbReference>
<feature type="domain" description="HTH araC/xylS-type" evidence="5">
    <location>
        <begin position="446"/>
        <end position="544"/>
    </location>
</feature>
<dbReference type="PROSITE" id="PS50110">
    <property type="entry name" value="RESPONSE_REGULATORY"/>
    <property type="match status" value="1"/>
</dbReference>
<feature type="modified residue" description="4-aspartylphosphate" evidence="4">
    <location>
        <position position="55"/>
    </location>
</feature>
<evidence type="ECO:0000259" key="5">
    <source>
        <dbReference type="PROSITE" id="PS01124"/>
    </source>
</evidence>
<protein>
    <recommendedName>
        <fullName evidence="9">DNA-binding response regulator</fullName>
    </recommendedName>
</protein>
<dbReference type="Gene3D" id="3.40.50.2300">
    <property type="match status" value="1"/>
</dbReference>
<keyword evidence="1" id="KW-0805">Transcription regulation</keyword>
<dbReference type="Proteomes" id="UP000215145">
    <property type="component" value="Unassembled WGS sequence"/>
</dbReference>
<feature type="domain" description="Response regulatory" evidence="6">
    <location>
        <begin position="3"/>
        <end position="120"/>
    </location>
</feature>
<dbReference type="InterPro" id="IPR018060">
    <property type="entry name" value="HTH_AraC"/>
</dbReference>
<evidence type="ECO:0000256" key="3">
    <source>
        <dbReference type="ARBA" id="ARBA00023163"/>
    </source>
</evidence>
<dbReference type="SMART" id="SM00448">
    <property type="entry name" value="REC"/>
    <property type="match status" value="1"/>
</dbReference>
<dbReference type="OrthoDB" id="2543932at2"/>
<dbReference type="SMART" id="SM00342">
    <property type="entry name" value="HTH_ARAC"/>
    <property type="match status" value="1"/>
</dbReference>
<dbReference type="CDD" id="cd17536">
    <property type="entry name" value="REC_YesN-like"/>
    <property type="match status" value="1"/>
</dbReference>
<keyword evidence="2" id="KW-0238">DNA-binding</keyword>
<dbReference type="RefSeq" id="WP_089523345.1">
    <property type="nucleotide sequence ID" value="NZ_NMUQ01000001.1"/>
</dbReference>
<evidence type="ECO:0000256" key="4">
    <source>
        <dbReference type="PROSITE-ProRule" id="PRU00169"/>
    </source>
</evidence>
<dbReference type="SUPFAM" id="SSF52172">
    <property type="entry name" value="CheY-like"/>
    <property type="match status" value="1"/>
</dbReference>